<protein>
    <recommendedName>
        <fullName evidence="6">Pleiotropic regulator 1</fullName>
    </recommendedName>
</protein>
<feature type="repeat" description="WD" evidence="7">
    <location>
        <begin position="321"/>
        <end position="362"/>
    </location>
</feature>
<evidence type="ECO:0000256" key="5">
    <source>
        <dbReference type="ARBA" id="ARBA00062641"/>
    </source>
</evidence>
<dbReference type="PRINTS" id="PR00320">
    <property type="entry name" value="GPROTEINBRPT"/>
</dbReference>
<evidence type="ECO:0000256" key="8">
    <source>
        <dbReference type="SAM" id="Phobius"/>
    </source>
</evidence>
<dbReference type="Ensembl" id="ENSSANT00000001021.1">
    <property type="protein sequence ID" value="ENSSANP00000000929.1"/>
    <property type="gene ID" value="ENSSANG00000000458.1"/>
</dbReference>
<evidence type="ECO:0000256" key="2">
    <source>
        <dbReference type="ARBA" id="ARBA00022737"/>
    </source>
</evidence>
<dbReference type="InterPro" id="IPR019775">
    <property type="entry name" value="WD40_repeat_CS"/>
</dbReference>
<keyword evidence="8" id="KW-1133">Transmembrane helix</keyword>
<evidence type="ECO:0000256" key="6">
    <source>
        <dbReference type="ARBA" id="ARBA00073631"/>
    </source>
</evidence>
<gene>
    <name evidence="9" type="primary">LOC107695461</name>
</gene>
<dbReference type="GO" id="GO:0000398">
    <property type="term" value="P:mRNA splicing, via spliceosome"/>
    <property type="evidence" value="ECO:0007669"/>
    <property type="project" value="InterPro"/>
</dbReference>
<dbReference type="PANTHER" id="PTHR19923">
    <property type="entry name" value="WD40 REPEAT PROTEINPRL1/PRL2-RELATED"/>
    <property type="match status" value="1"/>
</dbReference>
<keyword evidence="10" id="KW-1185">Reference proteome</keyword>
<dbReference type="PROSITE" id="PS50082">
    <property type="entry name" value="WD_REPEATS_2"/>
    <property type="match status" value="4"/>
</dbReference>
<evidence type="ECO:0000313" key="9">
    <source>
        <dbReference type="Ensembl" id="ENSSANP00000000929.1"/>
    </source>
</evidence>
<evidence type="ECO:0000256" key="1">
    <source>
        <dbReference type="ARBA" id="ARBA00022574"/>
    </source>
</evidence>
<dbReference type="GO" id="GO:0071013">
    <property type="term" value="C:catalytic step 2 spliceosome"/>
    <property type="evidence" value="ECO:0007669"/>
    <property type="project" value="TreeGrafter"/>
</dbReference>
<feature type="repeat" description="WD" evidence="7">
    <location>
        <begin position="195"/>
        <end position="236"/>
    </location>
</feature>
<feature type="repeat" description="WD" evidence="7">
    <location>
        <begin position="237"/>
        <end position="278"/>
    </location>
</feature>
<dbReference type="GO" id="GO:0071011">
    <property type="term" value="C:precatalytic spliceosome"/>
    <property type="evidence" value="ECO:0007669"/>
    <property type="project" value="TreeGrafter"/>
</dbReference>
<dbReference type="InterPro" id="IPR036322">
    <property type="entry name" value="WD40_repeat_dom_sf"/>
</dbReference>
<keyword evidence="2" id="KW-0677">Repeat</keyword>
<accession>A0A671K661</accession>
<dbReference type="PROSITE" id="PS00678">
    <property type="entry name" value="WD_REPEATS_1"/>
    <property type="match status" value="2"/>
</dbReference>
<dbReference type="Gene3D" id="2.130.10.10">
    <property type="entry name" value="YVTN repeat-like/Quinoprotein amine dehydrogenase"/>
    <property type="match status" value="1"/>
</dbReference>
<dbReference type="AlphaFoldDB" id="A0A671K661"/>
<dbReference type="InterPro" id="IPR015943">
    <property type="entry name" value="WD40/YVTN_repeat-like_dom_sf"/>
</dbReference>
<dbReference type="FunFam" id="2.130.10.10:FF:000012">
    <property type="entry name" value="Putative pleiotropic regulator 1"/>
    <property type="match status" value="1"/>
</dbReference>
<proteinExistence type="inferred from homology"/>
<name>A0A671K661_9TELE</name>
<dbReference type="SUPFAM" id="SSF50978">
    <property type="entry name" value="WD40 repeat-like"/>
    <property type="match status" value="1"/>
</dbReference>
<dbReference type="SMART" id="SM00320">
    <property type="entry name" value="WD40"/>
    <property type="match status" value="7"/>
</dbReference>
<comment type="function">
    <text evidence="4">Involved in pre-mRNA splicing as component of the spliceosome. Component of the PRP19-CDC5L complex that forms an integral part of the spliceosome and is required for activating pre-mRNA splicing. As a component of the minor spliceosome, involved in the splicing of U12-type introns in pre-mRNAs.</text>
</comment>
<dbReference type="InterPro" id="IPR045241">
    <property type="entry name" value="Prp46/PLRG1-like"/>
</dbReference>
<dbReference type="CDD" id="cd00200">
    <property type="entry name" value="WD40"/>
    <property type="match status" value="1"/>
</dbReference>
<comment type="subunit">
    <text evidence="5">Identified in the spliceosome C complex. Component of the PRP19-CDC5L splicing complex composed of a core complex comprising a homotetramer of PRPF19, CDC5L, PLRG1 and BCAS2, and at least three less stably associated proteins CTNNBL1, CWC15 and HSPA8. Interacts (via its WD40 repeat domain) directly with CDC5L (via its C-terminal); the interaction is required for mRNA splicing but not for spliceosome assembly. Component of the minor spliceosome, which splices U12-type introns. Within this complex, interacts with CRIPT. Also interacts directly in the complex with BCAS2 and PRPF19. Interacts with USB1.</text>
</comment>
<keyword evidence="8" id="KW-0812">Transmembrane</keyword>
<sequence length="565" mass="63233">MQKHSVHALVFRSLKRTHDMFVSDHAKPVALDEQSYKTKMTVMMRAEYKPVLHMPVLKEGRDRRPLHASDPYGQPGYPLPDAGPDYLVTGAYPYPSSPGVALTADTQIQKMPSEAGVHSMALARPPSQARKEASRTAASVADIHKHAGGAERSQPPQHALSLMEGGTKTSTLVPRKAPTMPKPQWHPPWKLYRVISGHLGWVRSIAVEPGNQWFVTGSADRTIKIWDLASGKLKLSLTDHISTVRGVAVSTRSPYLFSCGEDKQVKCWDLEYDKVIRHYHGHLSAVYDLDLHPTIDVLVTCSRDATARVWDIRTKANVHTLSGHTNTVATVKCQSAEPQVITGSHDTTIRLWDLVAGKTRATLTNHKKSVRALVLHPRQYTFASGSPDNIKQWKCPDGNFIQNLSGHNAIINTLAVNSDGVLVSGASPAKNLFYVNNVEFCLLHLTGYNFQRIHAAVQPGSLDSESGIFACVFDQSESRLITAEADKTIKVYKEDDTATEESHPVNWKPEILKRKRFKFLLGFFLFLKPFILLHFSQLISNSFCLRHKRKQHIHNLSEVRRLKIR</sequence>
<evidence type="ECO:0000256" key="7">
    <source>
        <dbReference type="PROSITE-ProRule" id="PRU00221"/>
    </source>
</evidence>
<evidence type="ECO:0000256" key="3">
    <source>
        <dbReference type="ARBA" id="ARBA00025726"/>
    </source>
</evidence>
<dbReference type="PROSITE" id="PS50294">
    <property type="entry name" value="WD_REPEATS_REGION"/>
    <property type="match status" value="4"/>
</dbReference>
<comment type="similarity">
    <text evidence="3">Belongs to the WD repeat PRL1/PRL2 family.</text>
</comment>
<dbReference type="InterPro" id="IPR001680">
    <property type="entry name" value="WD40_rpt"/>
</dbReference>
<organism evidence="9 10">
    <name type="scientific">Sinocyclocheilus anshuiensis</name>
    <dbReference type="NCBI Taxonomy" id="1608454"/>
    <lineage>
        <taxon>Eukaryota</taxon>
        <taxon>Metazoa</taxon>
        <taxon>Chordata</taxon>
        <taxon>Craniata</taxon>
        <taxon>Vertebrata</taxon>
        <taxon>Euteleostomi</taxon>
        <taxon>Actinopterygii</taxon>
        <taxon>Neopterygii</taxon>
        <taxon>Teleostei</taxon>
        <taxon>Ostariophysi</taxon>
        <taxon>Cypriniformes</taxon>
        <taxon>Cyprinidae</taxon>
        <taxon>Cyprininae</taxon>
        <taxon>Sinocyclocheilus</taxon>
    </lineage>
</organism>
<dbReference type="Pfam" id="PF00400">
    <property type="entry name" value="WD40"/>
    <property type="match status" value="6"/>
</dbReference>
<evidence type="ECO:0000256" key="4">
    <source>
        <dbReference type="ARBA" id="ARBA00046238"/>
    </source>
</evidence>
<feature type="transmembrane region" description="Helical" evidence="8">
    <location>
        <begin position="519"/>
        <end position="540"/>
    </location>
</feature>
<reference evidence="9" key="2">
    <citation type="submission" date="2025-09" db="UniProtKB">
        <authorList>
            <consortium name="Ensembl"/>
        </authorList>
    </citation>
    <scope>IDENTIFICATION</scope>
</reference>
<dbReference type="GO" id="GO:0000974">
    <property type="term" value="C:Prp19 complex"/>
    <property type="evidence" value="ECO:0007669"/>
    <property type="project" value="TreeGrafter"/>
</dbReference>
<dbReference type="InterPro" id="IPR020472">
    <property type="entry name" value="WD40_PAC1"/>
</dbReference>
<evidence type="ECO:0000313" key="10">
    <source>
        <dbReference type="Proteomes" id="UP000472260"/>
    </source>
</evidence>
<reference evidence="9" key="1">
    <citation type="submission" date="2025-08" db="UniProtKB">
        <authorList>
            <consortium name="Ensembl"/>
        </authorList>
    </citation>
    <scope>IDENTIFICATION</scope>
</reference>
<keyword evidence="8" id="KW-0472">Membrane</keyword>
<dbReference type="Proteomes" id="UP000472260">
    <property type="component" value="Unassembled WGS sequence"/>
</dbReference>
<feature type="repeat" description="WD" evidence="7">
    <location>
        <begin position="279"/>
        <end position="320"/>
    </location>
</feature>
<keyword evidence="1 7" id="KW-0853">WD repeat</keyword>
<dbReference type="PANTHER" id="PTHR19923:SF0">
    <property type="entry name" value="PLEIOTROPIC REGULATOR 1"/>
    <property type="match status" value="1"/>
</dbReference>